<dbReference type="EMBL" id="CP046171">
    <property type="protein sequence ID" value="QIS02521.1"/>
    <property type="molecule type" value="Genomic_DNA"/>
</dbReference>
<evidence type="ECO:0000313" key="2">
    <source>
        <dbReference type="Proteomes" id="UP000501705"/>
    </source>
</evidence>
<protein>
    <submittedName>
        <fullName evidence="1">DUF4254 domain-containing protein</fullName>
    </submittedName>
</protein>
<dbReference type="Pfam" id="PF14063">
    <property type="entry name" value="DUF4254"/>
    <property type="match status" value="1"/>
</dbReference>
<gene>
    <name evidence="1" type="ORF">F5X71_09495</name>
</gene>
<accession>A0A6G9XNK7</accession>
<organism evidence="1 2">
    <name type="scientific">Nocardia brasiliensis</name>
    <dbReference type="NCBI Taxonomy" id="37326"/>
    <lineage>
        <taxon>Bacteria</taxon>
        <taxon>Bacillati</taxon>
        <taxon>Actinomycetota</taxon>
        <taxon>Actinomycetes</taxon>
        <taxon>Mycobacteriales</taxon>
        <taxon>Nocardiaceae</taxon>
        <taxon>Nocardia</taxon>
    </lineage>
</organism>
<sequence length="171" mass="18675">MCPRHDECSPVSEAGAAASEALAAQLGNQLGKCPLPTRSEVLQACRDAVRDGHPLLRAAGELTALHRRRLILARRITGEIDEYRAQQVHAIDRWVAPRLPVAHGGAYLHTETVGAVLDRLARLTARAEAALAAESDWDIWFAWERLAELSVGYEDLVAELATGRRRLPTGS</sequence>
<reference evidence="1 2" key="1">
    <citation type="journal article" date="2019" name="ACS Chem. Biol.">
        <title>Identification and Mobilization of a Cryptic Antibiotic Biosynthesis Gene Locus from a Human-Pathogenic Nocardia Isolate.</title>
        <authorList>
            <person name="Herisse M."/>
            <person name="Ishida K."/>
            <person name="Porter J.L."/>
            <person name="Howden B."/>
            <person name="Hertweck C."/>
            <person name="Stinear T.P."/>
            <person name="Pidot S.J."/>
        </authorList>
    </citation>
    <scope>NUCLEOTIDE SEQUENCE [LARGE SCALE GENOMIC DNA]</scope>
    <source>
        <strain evidence="1 2">AUSMDU00024985</strain>
    </source>
</reference>
<dbReference type="Proteomes" id="UP000501705">
    <property type="component" value="Chromosome"/>
</dbReference>
<dbReference type="AlphaFoldDB" id="A0A6G9XNK7"/>
<evidence type="ECO:0000313" key="1">
    <source>
        <dbReference type="EMBL" id="QIS02521.1"/>
    </source>
</evidence>
<name>A0A6G9XNK7_NOCBR</name>
<proteinExistence type="predicted"/>
<dbReference type="InterPro" id="IPR025350">
    <property type="entry name" value="DUF4254"/>
</dbReference>